<accession>A0A1F4S7K9</accession>
<protein>
    <submittedName>
        <fullName evidence="1">Uncharacterized protein</fullName>
    </submittedName>
</protein>
<comment type="caution">
    <text evidence="1">The sequence shown here is derived from an EMBL/GenBank/DDBJ whole genome shotgun (WGS) entry which is preliminary data.</text>
</comment>
<organism evidence="1 2">
    <name type="scientific">candidate division WOR-1 bacterium RIFOXYB2_FULL_36_35</name>
    <dbReference type="NCBI Taxonomy" id="1802578"/>
    <lineage>
        <taxon>Bacteria</taxon>
        <taxon>Bacillati</taxon>
        <taxon>Saganbacteria</taxon>
    </lineage>
</organism>
<gene>
    <name evidence="1" type="ORF">A2290_02185</name>
</gene>
<dbReference type="AlphaFoldDB" id="A0A1F4S7K9"/>
<reference evidence="1 2" key="1">
    <citation type="journal article" date="2016" name="Nat. Commun.">
        <title>Thousands of microbial genomes shed light on interconnected biogeochemical processes in an aquifer system.</title>
        <authorList>
            <person name="Anantharaman K."/>
            <person name="Brown C.T."/>
            <person name="Hug L.A."/>
            <person name="Sharon I."/>
            <person name="Castelle C.J."/>
            <person name="Probst A.J."/>
            <person name="Thomas B.C."/>
            <person name="Singh A."/>
            <person name="Wilkins M.J."/>
            <person name="Karaoz U."/>
            <person name="Brodie E.L."/>
            <person name="Williams K.H."/>
            <person name="Hubbard S.S."/>
            <person name="Banfield J.F."/>
        </authorList>
    </citation>
    <scope>NUCLEOTIDE SEQUENCE [LARGE SCALE GENOMIC DNA]</scope>
</reference>
<dbReference type="EMBL" id="MEUA01000009">
    <property type="protein sequence ID" value="OGC16416.1"/>
    <property type="molecule type" value="Genomic_DNA"/>
</dbReference>
<sequence length="62" mass="7528">MAKNKGSQKGFTYVCSREKAKEYQKLSAQQKLEWLEKMNRFLYYFMPKENKVFAEKLRRGEI</sequence>
<evidence type="ECO:0000313" key="1">
    <source>
        <dbReference type="EMBL" id="OGC16416.1"/>
    </source>
</evidence>
<dbReference type="Proteomes" id="UP000177905">
    <property type="component" value="Unassembled WGS sequence"/>
</dbReference>
<proteinExistence type="predicted"/>
<evidence type="ECO:0000313" key="2">
    <source>
        <dbReference type="Proteomes" id="UP000177905"/>
    </source>
</evidence>
<name>A0A1F4S7K9_UNCSA</name>